<feature type="domain" description="ATP-grasp" evidence="5">
    <location>
        <begin position="124"/>
        <end position="331"/>
    </location>
</feature>
<dbReference type="InterPro" id="IPR011761">
    <property type="entry name" value="ATP-grasp"/>
</dbReference>
<evidence type="ECO:0000313" key="7">
    <source>
        <dbReference type="Proteomes" id="UP000037020"/>
    </source>
</evidence>
<evidence type="ECO:0000256" key="3">
    <source>
        <dbReference type="ARBA" id="ARBA00022840"/>
    </source>
</evidence>
<dbReference type="Gene3D" id="3.30.470.20">
    <property type="entry name" value="ATP-grasp fold, B domain"/>
    <property type="match status" value="1"/>
</dbReference>
<dbReference type="InterPro" id="IPR052032">
    <property type="entry name" value="ATP-dep_AA_Ligase"/>
</dbReference>
<dbReference type="EMBL" id="LGUT01000810">
    <property type="protein sequence ID" value="KOG90267.1"/>
    <property type="molecule type" value="Genomic_DNA"/>
</dbReference>
<evidence type="ECO:0000256" key="2">
    <source>
        <dbReference type="ARBA" id="ARBA00022741"/>
    </source>
</evidence>
<dbReference type="SUPFAM" id="SSF56059">
    <property type="entry name" value="Glutathione synthetase ATP-binding domain-like"/>
    <property type="match status" value="1"/>
</dbReference>
<dbReference type="PANTHER" id="PTHR43585">
    <property type="entry name" value="FUMIPYRROLE BIOSYNTHESIS PROTEIN C"/>
    <property type="match status" value="1"/>
</dbReference>
<dbReference type="PROSITE" id="PS50975">
    <property type="entry name" value="ATP_GRASP"/>
    <property type="match status" value="1"/>
</dbReference>
<evidence type="ECO:0000313" key="6">
    <source>
        <dbReference type="EMBL" id="KOG90267.1"/>
    </source>
</evidence>
<name>A0ABR5JA53_9ACTN</name>
<evidence type="ECO:0000259" key="5">
    <source>
        <dbReference type="PROSITE" id="PS50975"/>
    </source>
</evidence>
<reference evidence="6 7" key="1">
    <citation type="submission" date="2015-07" db="EMBL/GenBank/DDBJ databases">
        <authorList>
            <person name="Ju K.-S."/>
            <person name="Doroghazi J.R."/>
            <person name="Metcalf W.W."/>
        </authorList>
    </citation>
    <scope>NUCLEOTIDE SEQUENCE [LARGE SCALE GENOMIC DNA]</scope>
    <source>
        <strain evidence="6 7">NRRL B-3589</strain>
    </source>
</reference>
<dbReference type="Pfam" id="PF13535">
    <property type="entry name" value="ATP-grasp_4"/>
    <property type="match status" value="1"/>
</dbReference>
<keyword evidence="3 4" id="KW-0067">ATP-binding</keyword>
<evidence type="ECO:0000256" key="4">
    <source>
        <dbReference type="PROSITE-ProRule" id="PRU00409"/>
    </source>
</evidence>
<gene>
    <name evidence="6" type="ORF">ADK38_09695</name>
</gene>
<accession>A0ABR5JA53</accession>
<organism evidence="6 7">
    <name type="scientific">Streptomyces varsoviensis</name>
    <dbReference type="NCBI Taxonomy" id="67373"/>
    <lineage>
        <taxon>Bacteria</taxon>
        <taxon>Bacillati</taxon>
        <taxon>Actinomycetota</taxon>
        <taxon>Actinomycetes</taxon>
        <taxon>Kitasatosporales</taxon>
        <taxon>Streptomycetaceae</taxon>
        <taxon>Streptomyces</taxon>
    </lineage>
</organism>
<keyword evidence="1" id="KW-0436">Ligase</keyword>
<sequence length="336" mass="36255">MRAPHMPHPTLVIIDGPGGPTPDWYLSRLCPDYDVHVLWRPGPDPAAHERRVRTFDSWCAHVGVPADADLTDYTVEYAKRHSADGIVAFSEIPVVEAHTAAAELGLPGNPRESLPVLRNKTRQRAAFRAAGVPVPRFAEVRTAEEFHEARHTVGLPAVLKPVVGAGSMATHAVDADDDLDEIWAQACQAYVNDPRGGARPLFILEQRLIGSQWYPDARYGDHVSVESIVRRGRVTHLAVTDKFPLSPPFRENGSMLPSVLPTERVREIEACATAAVEALGLTDSAVHTEFKLTAEGPMAIEVNCRIGGGAVEMLHHSAGYDFVAATAAVATGGGLP</sequence>
<dbReference type="Proteomes" id="UP000037020">
    <property type="component" value="Unassembled WGS sequence"/>
</dbReference>
<dbReference type="PANTHER" id="PTHR43585:SF2">
    <property type="entry name" value="ATP-GRASP ENZYME FSQD"/>
    <property type="match status" value="1"/>
</dbReference>
<evidence type="ECO:0000256" key="1">
    <source>
        <dbReference type="ARBA" id="ARBA00022598"/>
    </source>
</evidence>
<comment type="caution">
    <text evidence="6">The sequence shown here is derived from an EMBL/GenBank/DDBJ whole genome shotgun (WGS) entry which is preliminary data.</text>
</comment>
<protein>
    <recommendedName>
        <fullName evidence="5">ATP-grasp domain-containing protein</fullName>
    </recommendedName>
</protein>
<keyword evidence="2 4" id="KW-0547">Nucleotide-binding</keyword>
<proteinExistence type="predicted"/>
<keyword evidence="7" id="KW-1185">Reference proteome</keyword>
<feature type="non-terminal residue" evidence="6">
    <location>
        <position position="336"/>
    </location>
</feature>